<comment type="caution">
    <text evidence="1">The sequence shown here is derived from an EMBL/GenBank/DDBJ whole genome shotgun (WGS) entry which is preliminary data.</text>
</comment>
<sequence length="214" mass="24462">MDFGSFVTKLEQFGFRNDGINKDFEYRYENNNEIGEVFYQGLKPLFECLSERKDISFSTGSSGDKYNLRFYLDRASEDAGSGTFIFSLNLQVNSGYLSFSQTENLLLAFSFQAVLSDGNHPIVTPRNNIRRRVDFLDPKKASGLAIIPTQDISQYWQACLVELGISFSDTSPQFWQRCDQSSQPAEQAFLFGIARQLSQIIRHYNAQIYSNQDN</sequence>
<dbReference type="RefSeq" id="WP_094958267.1">
    <property type="nucleotide sequence ID" value="NZ_NOIF01000165.1"/>
</dbReference>
<dbReference type="EMBL" id="NOIF01000165">
    <property type="protein sequence ID" value="OZS42299.1"/>
    <property type="molecule type" value="Genomic_DNA"/>
</dbReference>
<gene>
    <name evidence="1" type="ORF">ASV53_19150</name>
</gene>
<organism evidence="1 2">
    <name type="scientific">Photobacterium sanguinicancri</name>
    <dbReference type="NCBI Taxonomy" id="875932"/>
    <lineage>
        <taxon>Bacteria</taxon>
        <taxon>Pseudomonadati</taxon>
        <taxon>Pseudomonadota</taxon>
        <taxon>Gammaproteobacteria</taxon>
        <taxon>Vibrionales</taxon>
        <taxon>Vibrionaceae</taxon>
        <taxon>Photobacterium</taxon>
    </lineage>
</organism>
<dbReference type="Proteomes" id="UP000215999">
    <property type="component" value="Unassembled WGS sequence"/>
</dbReference>
<keyword evidence="2" id="KW-1185">Reference proteome</keyword>
<accession>A0ABX4FTW6</accession>
<protein>
    <submittedName>
        <fullName evidence="1">Uncharacterized protein</fullName>
    </submittedName>
</protein>
<reference evidence="1 2" key="1">
    <citation type="journal article" date="2016" name="Antonie Van Leeuwenhoek">
        <title>Photobacterium sanguinicancri sp. nov. isolated from marine animals.</title>
        <authorList>
            <person name="Gomez-Gil B."/>
            <person name="Roque A."/>
            <person name="Rotllant G."/>
            <person name="Romalde J.L."/>
            <person name="Doce A."/>
            <person name="Eggermont M."/>
            <person name="Defoirdt T."/>
        </authorList>
    </citation>
    <scope>NUCLEOTIDE SEQUENCE [LARGE SCALE GENOMIC DNA]</scope>
    <source>
        <strain evidence="1 2">CAIM 1827</strain>
    </source>
</reference>
<proteinExistence type="predicted"/>
<name>A0ABX4FTW6_9GAMM</name>
<evidence type="ECO:0000313" key="1">
    <source>
        <dbReference type="EMBL" id="OZS42299.1"/>
    </source>
</evidence>
<evidence type="ECO:0000313" key="2">
    <source>
        <dbReference type="Proteomes" id="UP000215999"/>
    </source>
</evidence>